<dbReference type="OrthoDB" id="5842451at2759"/>
<proteinExistence type="predicted"/>
<dbReference type="SUPFAM" id="SSF49899">
    <property type="entry name" value="Concanavalin A-like lectins/glucanases"/>
    <property type="match status" value="1"/>
</dbReference>
<accession>A0A2G9V4Z3</accession>
<dbReference type="Gene3D" id="2.60.120.200">
    <property type="match status" value="1"/>
</dbReference>
<organism evidence="3 4">
    <name type="scientific">Teladorsagia circumcincta</name>
    <name type="common">Brown stomach worm</name>
    <name type="synonym">Ostertagia circumcincta</name>
    <dbReference type="NCBI Taxonomy" id="45464"/>
    <lineage>
        <taxon>Eukaryota</taxon>
        <taxon>Metazoa</taxon>
        <taxon>Ecdysozoa</taxon>
        <taxon>Nematoda</taxon>
        <taxon>Chromadorea</taxon>
        <taxon>Rhabditida</taxon>
        <taxon>Rhabditina</taxon>
        <taxon>Rhabditomorpha</taxon>
        <taxon>Strongyloidea</taxon>
        <taxon>Trichostrongylidae</taxon>
        <taxon>Teladorsagia</taxon>
    </lineage>
</organism>
<evidence type="ECO:0000256" key="1">
    <source>
        <dbReference type="PROSITE-ProRule" id="PRU00122"/>
    </source>
</evidence>
<evidence type="ECO:0000259" key="2">
    <source>
        <dbReference type="PROSITE" id="PS50025"/>
    </source>
</evidence>
<dbReference type="AlphaFoldDB" id="A0A2G9V4Z3"/>
<dbReference type="Proteomes" id="UP000230423">
    <property type="component" value="Unassembled WGS sequence"/>
</dbReference>
<reference evidence="3 4" key="1">
    <citation type="submission" date="2015-09" db="EMBL/GenBank/DDBJ databases">
        <title>Draft genome of the parasitic nematode Teladorsagia circumcincta isolate WARC Sus (inbred).</title>
        <authorList>
            <person name="Mitreva M."/>
        </authorList>
    </citation>
    <scope>NUCLEOTIDE SEQUENCE [LARGE SCALE GENOMIC DNA]</scope>
    <source>
        <strain evidence="3 4">S</strain>
    </source>
</reference>
<evidence type="ECO:0000313" key="3">
    <source>
        <dbReference type="EMBL" id="PIO76810.1"/>
    </source>
</evidence>
<name>A0A2G9V4Z3_TELCI</name>
<dbReference type="PROSITE" id="PS50025">
    <property type="entry name" value="LAM_G_DOMAIN"/>
    <property type="match status" value="1"/>
</dbReference>
<dbReference type="Pfam" id="PF02210">
    <property type="entry name" value="Laminin_G_2"/>
    <property type="match status" value="1"/>
</dbReference>
<sequence length="318" mass="36333">MEYTTVMIPRPSNAISFMKAARQIKARHYLAGARTNRRVAQTVFIFIIYRIRHSQFRPSCSGCECKILSGVFQDFPSFTCPHKEDDAYHLIRDPDRLSFFYHPGPSKENLRLGLSYKSESDIGLLLFGFWQEDERKGRFQVHYRGRHLIAIHCVNDGEEVCKSCSVQKTQGFGNDQWTRVAFFNYGSEMSLVVDRDACVLRELNGQDGLSLAEVYSIPALATGSALFIGGMYYEKKKSGVYLPSFEHKFFENTREKVPSLRGCLKDVYIDGDRIDLSTIFSRQMQHTLVDAGDESAYAVEVIVSLNIFNDPFFTVTKK</sequence>
<evidence type="ECO:0000313" key="4">
    <source>
        <dbReference type="Proteomes" id="UP000230423"/>
    </source>
</evidence>
<dbReference type="InterPro" id="IPR001791">
    <property type="entry name" value="Laminin_G"/>
</dbReference>
<feature type="domain" description="Laminin G" evidence="2">
    <location>
        <begin position="87"/>
        <end position="295"/>
    </location>
</feature>
<comment type="caution">
    <text evidence="1">Lacks conserved residue(s) required for the propagation of feature annotation.</text>
</comment>
<dbReference type="EMBL" id="KZ345028">
    <property type="protein sequence ID" value="PIO76810.1"/>
    <property type="molecule type" value="Genomic_DNA"/>
</dbReference>
<keyword evidence="4" id="KW-1185">Reference proteome</keyword>
<gene>
    <name evidence="3" type="ORF">TELCIR_01108</name>
</gene>
<dbReference type="InterPro" id="IPR013320">
    <property type="entry name" value="ConA-like_dom_sf"/>
</dbReference>
<dbReference type="CDD" id="cd00110">
    <property type="entry name" value="LamG"/>
    <property type="match status" value="1"/>
</dbReference>
<protein>
    <recommendedName>
        <fullName evidence="2">Laminin G domain-containing protein</fullName>
    </recommendedName>
</protein>